<keyword evidence="1" id="KW-0812">Transmembrane</keyword>
<feature type="transmembrane region" description="Helical" evidence="1">
    <location>
        <begin position="42"/>
        <end position="66"/>
    </location>
</feature>
<dbReference type="NCBIfam" id="NF046075">
    <property type="entry name" value="UpsF"/>
    <property type="match status" value="1"/>
</dbReference>
<dbReference type="OrthoDB" id="37027at2157"/>
<dbReference type="AlphaFoldDB" id="A0A650CH39"/>
<feature type="transmembrane region" description="Helical" evidence="1">
    <location>
        <begin position="215"/>
        <end position="234"/>
    </location>
</feature>
<reference evidence="3 4" key="1">
    <citation type="submission" date="2019-10" db="EMBL/GenBank/DDBJ databases">
        <title>Genome Sequences from Six Type Strain Members of the Archaeal Family Sulfolobaceae: Acidianus ambivalens, Acidianus infernus, Metallosphaera prunae, Stygiolobus azoricus, Sulfolobus metallicus, and Sulfurisphaera ohwakuensis.</title>
        <authorList>
            <person name="Counts J.A."/>
            <person name="Kelly R.M."/>
        </authorList>
    </citation>
    <scope>NUCLEOTIDE SEQUENCE [LARGE SCALE GENOMIC DNA]</scope>
    <source>
        <strain evidence="3 4">TA-1</strain>
    </source>
</reference>
<keyword evidence="1" id="KW-1133">Transmembrane helix</keyword>
<keyword evidence="2" id="KW-0282">Flagellum</keyword>
<feature type="transmembrane region" description="Helical" evidence="1">
    <location>
        <begin position="271"/>
        <end position="302"/>
    </location>
</feature>
<reference evidence="2 5" key="2">
    <citation type="submission" date="2020-08" db="EMBL/GenBank/DDBJ databases">
        <title>Genomic Encyclopedia of Type Strains, Phase IV (KMG-IV): sequencing the most valuable type-strain genomes for metagenomic binning, comparative biology and taxonomic classification.</title>
        <authorList>
            <person name="Goeker M."/>
        </authorList>
    </citation>
    <scope>NUCLEOTIDE SEQUENCE [LARGE SCALE GENOMIC DNA]</scope>
    <source>
        <strain evidence="2 5">DSM 12421</strain>
    </source>
</reference>
<dbReference type="EMBL" id="CP045484">
    <property type="protein sequence ID" value="QGR17110.1"/>
    <property type="molecule type" value="Genomic_DNA"/>
</dbReference>
<evidence type="ECO:0000256" key="1">
    <source>
        <dbReference type="SAM" id="Phobius"/>
    </source>
</evidence>
<protein>
    <submittedName>
        <fullName evidence="2">Flagellar protein FlaJ</fullName>
    </submittedName>
</protein>
<dbReference type="Proteomes" id="UP000427373">
    <property type="component" value="Chromosome"/>
</dbReference>
<gene>
    <name evidence="3" type="ORF">D1869_07875</name>
    <name evidence="2" type="ORF">HNQ62_000154</name>
</gene>
<keyword evidence="2" id="KW-0966">Cell projection</keyword>
<evidence type="ECO:0000313" key="5">
    <source>
        <dbReference type="Proteomes" id="UP000582213"/>
    </source>
</evidence>
<dbReference type="EMBL" id="JACHFY010000001">
    <property type="protein sequence ID" value="MBB5252436.1"/>
    <property type="molecule type" value="Genomic_DNA"/>
</dbReference>
<feature type="transmembrane region" description="Helical" evidence="1">
    <location>
        <begin position="466"/>
        <end position="486"/>
    </location>
</feature>
<dbReference type="PANTHER" id="PTHR35402:SF1">
    <property type="entry name" value="TYPE II SECRETION SYSTEM PROTEIN GSPF DOMAIN-CONTAINING PROTEIN"/>
    <property type="match status" value="1"/>
</dbReference>
<evidence type="ECO:0000313" key="3">
    <source>
        <dbReference type="EMBL" id="QGR17110.1"/>
    </source>
</evidence>
<name>A0A650CH39_SULOH</name>
<feature type="transmembrane region" description="Helical" evidence="1">
    <location>
        <begin position="413"/>
        <end position="431"/>
    </location>
</feature>
<dbReference type="PANTHER" id="PTHR35402">
    <property type="entry name" value="INTEGRAL MEMBRANE PROTEIN-RELATED"/>
    <property type="match status" value="1"/>
</dbReference>
<dbReference type="Proteomes" id="UP000582213">
    <property type="component" value="Unassembled WGS sequence"/>
</dbReference>
<accession>A0A650CH39</accession>
<feature type="transmembrane region" description="Helical" evidence="1">
    <location>
        <begin position="241"/>
        <end position="259"/>
    </location>
</feature>
<keyword evidence="1" id="KW-0472">Membrane</keyword>
<organism evidence="3 4">
    <name type="scientific">Sulfurisphaera ohwakuensis</name>
    <dbReference type="NCBI Taxonomy" id="69656"/>
    <lineage>
        <taxon>Archaea</taxon>
        <taxon>Thermoproteota</taxon>
        <taxon>Thermoprotei</taxon>
        <taxon>Sulfolobales</taxon>
        <taxon>Sulfolobaceae</taxon>
        <taxon>Sulfurisphaera</taxon>
    </lineage>
</organism>
<feature type="transmembrane region" description="Helical" evidence="1">
    <location>
        <begin position="437"/>
        <end position="459"/>
    </location>
</feature>
<keyword evidence="4" id="KW-1185">Reference proteome</keyword>
<keyword evidence="2" id="KW-0969">Cilium</keyword>
<sequence>MLRMLLNKLNKISPCNVFNQKIKEYIEYYGDDYNKICSKYHYLLKIFILLLIAITILGMFLLRFLIFLDIPTGLIAYTYPLVYTWSRREEYKKTVNLEAPFTTIIVYINSIVDKSLLYTFKELSEVKELKIPRIEYTFLNKMIEYMGFSYIKALEKRANLHRGDLLGKLYDNYLAALNLGVTIKDRLRDVLKDVMYELKESYKTYIDKSAELAEIQFALLLLLPIVLLGFAFTFKTSITELLLPLLFIPPLIFVISTIQPGVDYNIKHNKYIYSLIIIPIAIFIPVQIAFRLIIIFSVLLFVSFFIYQQIQLANELEKSLPLLLKEIAEYLRLGYTIQNAIPRIKINSSKVNKVLSEILRQSNEISTPSKLFNMSMKVLFIISKSGSSSVALEELANAINEIVYAKQSLIRQLRLYDAMIILTPIMLWLAFGTLNKIVSSTLPAIDIIAAYSVGSVILFSKLSRFTLLYFPAILLLVVVLLILSFLPPVF</sequence>
<dbReference type="InterPro" id="IPR056569">
    <property type="entry name" value="ArlJ-like"/>
</dbReference>
<evidence type="ECO:0000313" key="2">
    <source>
        <dbReference type="EMBL" id="MBB5252436.1"/>
    </source>
</evidence>
<dbReference type="KEGG" id="soh:D1869_07875"/>
<proteinExistence type="predicted"/>
<evidence type="ECO:0000313" key="4">
    <source>
        <dbReference type="Proteomes" id="UP000427373"/>
    </source>
</evidence>